<gene>
    <name evidence="1" type="ORF">DERYTH_LOCUS6416</name>
</gene>
<proteinExistence type="predicted"/>
<sequence>MIQDIKNAIDNWLYLNDKIYEQAIRKELEALCLDKMILPTVNLESSESEIISWKVSEEVQWCFENLDSIVEQEDKTHLQIVAIKVFGQLPTKNQFAVTQAMLYNLFNPEIVQIKFDERYLT</sequence>
<organism evidence="1 2">
    <name type="scientific">Dentiscutata erythropus</name>
    <dbReference type="NCBI Taxonomy" id="1348616"/>
    <lineage>
        <taxon>Eukaryota</taxon>
        <taxon>Fungi</taxon>
        <taxon>Fungi incertae sedis</taxon>
        <taxon>Mucoromycota</taxon>
        <taxon>Glomeromycotina</taxon>
        <taxon>Glomeromycetes</taxon>
        <taxon>Diversisporales</taxon>
        <taxon>Gigasporaceae</taxon>
        <taxon>Dentiscutata</taxon>
    </lineage>
</organism>
<dbReference type="Proteomes" id="UP000789405">
    <property type="component" value="Unassembled WGS sequence"/>
</dbReference>
<evidence type="ECO:0000313" key="1">
    <source>
        <dbReference type="EMBL" id="CAG8575392.1"/>
    </source>
</evidence>
<evidence type="ECO:0000313" key="2">
    <source>
        <dbReference type="Proteomes" id="UP000789405"/>
    </source>
</evidence>
<dbReference type="OrthoDB" id="2305109at2759"/>
<dbReference type="EMBL" id="CAJVPY010002905">
    <property type="protein sequence ID" value="CAG8575392.1"/>
    <property type="molecule type" value="Genomic_DNA"/>
</dbReference>
<accession>A0A9N9G058</accession>
<protein>
    <submittedName>
        <fullName evidence="1">11414_t:CDS:1</fullName>
    </submittedName>
</protein>
<keyword evidence="2" id="KW-1185">Reference proteome</keyword>
<dbReference type="AlphaFoldDB" id="A0A9N9G058"/>
<comment type="caution">
    <text evidence="1">The sequence shown here is derived from an EMBL/GenBank/DDBJ whole genome shotgun (WGS) entry which is preliminary data.</text>
</comment>
<reference evidence="1" key="1">
    <citation type="submission" date="2021-06" db="EMBL/GenBank/DDBJ databases">
        <authorList>
            <person name="Kallberg Y."/>
            <person name="Tangrot J."/>
            <person name="Rosling A."/>
        </authorList>
    </citation>
    <scope>NUCLEOTIDE SEQUENCE</scope>
    <source>
        <strain evidence="1">MA453B</strain>
    </source>
</reference>
<name>A0A9N9G058_9GLOM</name>